<proteinExistence type="predicted"/>
<dbReference type="EMBL" id="KE356560">
    <property type="protein sequence ID" value="ERG91899.1"/>
    <property type="molecule type" value="Genomic_DNA"/>
</dbReference>
<dbReference type="HOGENOM" id="CLU_3163054_0_0_2"/>
<evidence type="ECO:0000313" key="1">
    <source>
        <dbReference type="EMBL" id="ERG91899.1"/>
    </source>
</evidence>
<evidence type="ECO:0000313" key="2">
    <source>
        <dbReference type="Proteomes" id="UP000030649"/>
    </source>
</evidence>
<dbReference type="Proteomes" id="UP000030649">
    <property type="component" value="Unassembled WGS sequence"/>
</dbReference>
<sequence>MTAWVCGSDKKQCMEDDDGAVSPPYCARFVAPLAPRAQTVVVLEEGG</sequence>
<dbReference type="AlphaFoldDB" id="U1MPN1"/>
<organism evidence="1 2">
    <name type="scientific">Haloquadratum walsbyi J07HQW1</name>
    <dbReference type="NCBI Taxonomy" id="1238424"/>
    <lineage>
        <taxon>Archaea</taxon>
        <taxon>Methanobacteriati</taxon>
        <taxon>Methanobacteriota</taxon>
        <taxon>Stenosarchaea group</taxon>
        <taxon>Halobacteria</taxon>
        <taxon>Halobacteriales</taxon>
        <taxon>Haloferacaceae</taxon>
        <taxon>Haloquadratum</taxon>
    </lineage>
</organism>
<name>U1MPN1_9EURY</name>
<reference evidence="1 2" key="1">
    <citation type="journal article" date="2013" name="PLoS ONE">
        <title>Assembly-driven community genomics of a hypersaline microbial ecosystem.</title>
        <authorList>
            <person name="Podell S."/>
            <person name="Ugalde J.A."/>
            <person name="Narasingarao P."/>
            <person name="Banfield J.F."/>
            <person name="Heidelberg K.B."/>
            <person name="Allen E.E."/>
        </authorList>
    </citation>
    <scope>NUCLEOTIDE SEQUENCE [LARGE SCALE GENOMIC DNA]</scope>
    <source>
        <strain evidence="2">J07HQW1</strain>
    </source>
</reference>
<gene>
    <name evidence="1" type="ORF">J07HQW1_01933</name>
</gene>
<protein>
    <submittedName>
        <fullName evidence="1">Uncharacterized protein</fullName>
    </submittedName>
</protein>
<accession>U1MPN1</accession>